<sequence>MNRRTRILAATPCLALAWGLTACGLDSDEAATPHVREAASYLALAEEEGGLGEDAVVDSDTPRLEALAEEEVEDGRTGPTDTGDVCDFDAHRARVVAGYDENADGALGRRELRALRVDLGERRDTLDSRLVRWGRRVRPQAFWRVRWVFDQDADGALSPEERAALGDAMEARCQRLRARRLEQYDTNGDGVLDEAERRAVREARRARWELLRRERLQTYDVNRDGVLDASERATLRKARVEAAWKRRAEVLTTYDTDADGVLSTAEALPLREALQQRITEGHDAER</sequence>
<reference evidence="6 7" key="1">
    <citation type="submission" date="2016-10" db="EMBL/GenBank/DDBJ databases">
        <authorList>
            <person name="Varghese N."/>
            <person name="Submissions S."/>
        </authorList>
    </citation>
    <scope>NUCLEOTIDE SEQUENCE [LARGE SCALE GENOMIC DNA]</scope>
    <source>
        <strain evidence="6 7">DSM 16525</strain>
    </source>
</reference>
<dbReference type="PROSITE" id="PS51257">
    <property type="entry name" value="PROKAR_LIPOPROTEIN"/>
    <property type="match status" value="1"/>
</dbReference>
<dbReference type="RefSeq" id="WP_074953904.1">
    <property type="nucleotide sequence ID" value="NZ_BJXR01000018.1"/>
</dbReference>
<proteinExistence type="predicted"/>
<dbReference type="InterPro" id="IPR018247">
    <property type="entry name" value="EF_Hand_1_Ca_BS"/>
</dbReference>
<accession>A0A511SY95</accession>
<reference evidence="5 8" key="2">
    <citation type="submission" date="2019-07" db="EMBL/GenBank/DDBJ databases">
        <title>Whole genome shotgun sequence of Myxococcus fulvus NBRC 100333.</title>
        <authorList>
            <person name="Hosoyama A."/>
            <person name="Uohara A."/>
            <person name="Ohji S."/>
            <person name="Ichikawa N."/>
        </authorList>
    </citation>
    <scope>NUCLEOTIDE SEQUENCE [LARGE SCALE GENOMIC DNA]</scope>
    <source>
        <strain evidence="5 8">NBRC 100333</strain>
    </source>
</reference>
<gene>
    <name evidence="5" type="ORF">MFU01_19180</name>
    <name evidence="6" type="ORF">SAMN05443572_104494</name>
</gene>
<dbReference type="EMBL" id="BJXR01000018">
    <property type="protein sequence ID" value="GEN06881.1"/>
    <property type="molecule type" value="Genomic_DNA"/>
</dbReference>
<dbReference type="Proteomes" id="UP000183760">
    <property type="component" value="Unassembled WGS sequence"/>
</dbReference>
<organism evidence="5 8">
    <name type="scientific">Myxococcus fulvus</name>
    <dbReference type="NCBI Taxonomy" id="33"/>
    <lineage>
        <taxon>Bacteria</taxon>
        <taxon>Pseudomonadati</taxon>
        <taxon>Myxococcota</taxon>
        <taxon>Myxococcia</taxon>
        <taxon>Myxococcales</taxon>
        <taxon>Cystobacterineae</taxon>
        <taxon>Myxococcaceae</taxon>
        <taxon>Myxococcus</taxon>
    </lineage>
</organism>
<dbReference type="PANTHER" id="PTHR10827">
    <property type="entry name" value="RETICULOCALBIN"/>
    <property type="match status" value="1"/>
</dbReference>
<evidence type="ECO:0000313" key="6">
    <source>
        <dbReference type="EMBL" id="SEU03623.1"/>
    </source>
</evidence>
<feature type="signal peptide" evidence="3">
    <location>
        <begin position="1"/>
        <end position="22"/>
    </location>
</feature>
<keyword evidence="3" id="KW-0732">Signal</keyword>
<feature type="domain" description="EF-hand" evidence="4">
    <location>
        <begin position="181"/>
        <end position="196"/>
    </location>
</feature>
<evidence type="ECO:0000313" key="7">
    <source>
        <dbReference type="Proteomes" id="UP000183760"/>
    </source>
</evidence>
<feature type="domain" description="EF-hand" evidence="4">
    <location>
        <begin position="216"/>
        <end position="231"/>
    </location>
</feature>
<keyword evidence="2" id="KW-0677">Repeat</keyword>
<dbReference type="InterPro" id="IPR011992">
    <property type="entry name" value="EF-hand-dom_pair"/>
</dbReference>
<dbReference type="AlphaFoldDB" id="A0A511SY95"/>
<dbReference type="PANTHER" id="PTHR10827:SF98">
    <property type="entry name" value="45 KDA CALCIUM-BINDING PROTEIN"/>
    <property type="match status" value="1"/>
</dbReference>
<name>A0A511SY95_MYXFU</name>
<keyword evidence="7" id="KW-1185">Reference proteome</keyword>
<dbReference type="PROSITE" id="PS00018">
    <property type="entry name" value="EF_HAND_1"/>
    <property type="match status" value="1"/>
</dbReference>
<dbReference type="STRING" id="1334629.MFUL124B02_38875"/>
<keyword evidence="1" id="KW-0479">Metal-binding</keyword>
<evidence type="ECO:0000259" key="4">
    <source>
        <dbReference type="Pfam" id="PF13202"/>
    </source>
</evidence>
<protein>
    <submittedName>
        <fullName evidence="6">EF hand</fullName>
    </submittedName>
</protein>
<evidence type="ECO:0000256" key="3">
    <source>
        <dbReference type="SAM" id="SignalP"/>
    </source>
</evidence>
<dbReference type="Proteomes" id="UP000321514">
    <property type="component" value="Unassembled WGS sequence"/>
</dbReference>
<dbReference type="EMBL" id="FOIB01000004">
    <property type="protein sequence ID" value="SEU03623.1"/>
    <property type="molecule type" value="Genomic_DNA"/>
</dbReference>
<dbReference type="OrthoDB" id="5513581at2"/>
<dbReference type="InterPro" id="IPR002048">
    <property type="entry name" value="EF_hand_dom"/>
</dbReference>
<comment type="caution">
    <text evidence="5">The sequence shown here is derived from an EMBL/GenBank/DDBJ whole genome shotgun (WGS) entry which is preliminary data.</text>
</comment>
<dbReference type="Pfam" id="PF13202">
    <property type="entry name" value="EF-hand_5"/>
    <property type="match status" value="2"/>
</dbReference>
<evidence type="ECO:0000313" key="5">
    <source>
        <dbReference type="EMBL" id="GEN06881.1"/>
    </source>
</evidence>
<evidence type="ECO:0000256" key="2">
    <source>
        <dbReference type="ARBA" id="ARBA00022737"/>
    </source>
</evidence>
<evidence type="ECO:0000256" key="1">
    <source>
        <dbReference type="ARBA" id="ARBA00022723"/>
    </source>
</evidence>
<dbReference type="SUPFAM" id="SSF47473">
    <property type="entry name" value="EF-hand"/>
    <property type="match status" value="1"/>
</dbReference>
<feature type="chain" id="PRO_5022791424" evidence="3">
    <location>
        <begin position="23"/>
        <end position="286"/>
    </location>
</feature>
<evidence type="ECO:0000313" key="8">
    <source>
        <dbReference type="Proteomes" id="UP000321514"/>
    </source>
</evidence>
<dbReference type="GO" id="GO:0005509">
    <property type="term" value="F:calcium ion binding"/>
    <property type="evidence" value="ECO:0007669"/>
    <property type="project" value="InterPro"/>
</dbReference>
<dbReference type="Gene3D" id="1.10.238.10">
    <property type="entry name" value="EF-hand"/>
    <property type="match status" value="2"/>
</dbReference>